<reference evidence="3 4" key="1">
    <citation type="submission" date="2024-05" db="EMBL/GenBank/DDBJ databases">
        <title>De novo assembly of an allotetraploid wild potato.</title>
        <authorList>
            <person name="Hosaka A.J."/>
        </authorList>
    </citation>
    <scope>NUCLEOTIDE SEQUENCE [LARGE SCALE GENOMIC DNA]</scope>
    <source>
        <tissue evidence="3">Young leaves</tissue>
    </source>
</reference>
<feature type="signal peptide" evidence="2">
    <location>
        <begin position="1"/>
        <end position="21"/>
    </location>
</feature>
<comment type="caution">
    <text evidence="3">The sequence shown here is derived from an EMBL/GenBank/DDBJ whole genome shotgun (WGS) entry which is preliminary data.</text>
</comment>
<feature type="compositionally biased region" description="Polar residues" evidence="1">
    <location>
        <begin position="84"/>
        <end position="97"/>
    </location>
</feature>
<accession>A0ABD2VH88</accession>
<feature type="region of interest" description="Disordered" evidence="1">
    <location>
        <begin position="81"/>
        <end position="108"/>
    </location>
</feature>
<dbReference type="AlphaFoldDB" id="A0ABD2VH88"/>
<evidence type="ECO:0000313" key="3">
    <source>
        <dbReference type="EMBL" id="KAL3380065.1"/>
    </source>
</evidence>
<keyword evidence="4" id="KW-1185">Reference proteome</keyword>
<feature type="non-terminal residue" evidence="3">
    <location>
        <position position="1"/>
    </location>
</feature>
<proteinExistence type="predicted"/>
<dbReference type="Proteomes" id="UP001627284">
    <property type="component" value="Unassembled WGS sequence"/>
</dbReference>
<gene>
    <name evidence="3" type="ORF">AABB24_000602</name>
</gene>
<keyword evidence="2" id="KW-0732">Signal</keyword>
<feature type="compositionally biased region" description="Low complexity" evidence="1">
    <location>
        <begin position="40"/>
        <end position="55"/>
    </location>
</feature>
<organism evidence="3 4">
    <name type="scientific">Solanum stoloniferum</name>
    <dbReference type="NCBI Taxonomy" id="62892"/>
    <lineage>
        <taxon>Eukaryota</taxon>
        <taxon>Viridiplantae</taxon>
        <taxon>Streptophyta</taxon>
        <taxon>Embryophyta</taxon>
        <taxon>Tracheophyta</taxon>
        <taxon>Spermatophyta</taxon>
        <taxon>Magnoliopsida</taxon>
        <taxon>eudicotyledons</taxon>
        <taxon>Gunneridae</taxon>
        <taxon>Pentapetalae</taxon>
        <taxon>asterids</taxon>
        <taxon>lamiids</taxon>
        <taxon>Solanales</taxon>
        <taxon>Solanaceae</taxon>
        <taxon>Solanoideae</taxon>
        <taxon>Solaneae</taxon>
        <taxon>Solanum</taxon>
    </lineage>
</organism>
<sequence length="108" mass="11884">PNPKIFILLFLSQQISRLSLSTPPVMANLQREPEEREADLPSSSPSRPFLSLSHPSENHQSVVSLISFSFSSALPLFSSPLARRSNQQQQSAMSRSGEQPAAPASRLR</sequence>
<name>A0ABD2VH88_9SOLN</name>
<protein>
    <submittedName>
        <fullName evidence="3">Uncharacterized protein</fullName>
    </submittedName>
</protein>
<evidence type="ECO:0000256" key="1">
    <source>
        <dbReference type="SAM" id="MobiDB-lite"/>
    </source>
</evidence>
<feature type="region of interest" description="Disordered" evidence="1">
    <location>
        <begin position="26"/>
        <end position="55"/>
    </location>
</feature>
<feature type="chain" id="PRO_5044748791" evidence="2">
    <location>
        <begin position="22"/>
        <end position="108"/>
    </location>
</feature>
<evidence type="ECO:0000256" key="2">
    <source>
        <dbReference type="SAM" id="SignalP"/>
    </source>
</evidence>
<dbReference type="EMBL" id="JBJKTR010000001">
    <property type="protein sequence ID" value="KAL3380065.1"/>
    <property type="molecule type" value="Genomic_DNA"/>
</dbReference>
<evidence type="ECO:0000313" key="4">
    <source>
        <dbReference type="Proteomes" id="UP001627284"/>
    </source>
</evidence>